<evidence type="ECO:0000313" key="1">
    <source>
        <dbReference type="EMBL" id="CAI9175689.1"/>
    </source>
</evidence>
<dbReference type="Proteomes" id="UP001176941">
    <property type="component" value="Chromosome 5"/>
</dbReference>
<evidence type="ECO:0000313" key="2">
    <source>
        <dbReference type="Proteomes" id="UP001176941"/>
    </source>
</evidence>
<protein>
    <submittedName>
        <fullName evidence="1">Uncharacterized protein</fullName>
    </submittedName>
</protein>
<reference evidence="1" key="1">
    <citation type="submission" date="2023-04" db="EMBL/GenBank/DDBJ databases">
        <authorList>
            <consortium name="ELIXIR-Norway"/>
        </authorList>
    </citation>
    <scope>NUCLEOTIDE SEQUENCE [LARGE SCALE GENOMIC DNA]</scope>
</reference>
<keyword evidence="2" id="KW-1185">Reference proteome</keyword>
<sequence>MHTLPRLSPCLSLSHTHTNVSPLLSKMQTEYKENKSLFPISGRAGVKGSSFNPWQSAGPPSTLLLSEMSAFALGRKAAPATLRAQLVWGCGEGWAAWLPMLAKVQASLSGADPSGKERMVSLLSIYKPDRGKSGGQSMGQSQQKLRFV</sequence>
<organism evidence="1 2">
    <name type="scientific">Rangifer tarandus platyrhynchus</name>
    <name type="common">Svalbard reindeer</name>
    <dbReference type="NCBI Taxonomy" id="3082113"/>
    <lineage>
        <taxon>Eukaryota</taxon>
        <taxon>Metazoa</taxon>
        <taxon>Chordata</taxon>
        <taxon>Craniata</taxon>
        <taxon>Vertebrata</taxon>
        <taxon>Euteleostomi</taxon>
        <taxon>Mammalia</taxon>
        <taxon>Eutheria</taxon>
        <taxon>Laurasiatheria</taxon>
        <taxon>Artiodactyla</taxon>
        <taxon>Ruminantia</taxon>
        <taxon>Pecora</taxon>
        <taxon>Cervidae</taxon>
        <taxon>Odocoileinae</taxon>
        <taxon>Rangifer</taxon>
    </lineage>
</organism>
<dbReference type="EMBL" id="OX459941">
    <property type="protein sequence ID" value="CAI9175689.1"/>
    <property type="molecule type" value="Genomic_DNA"/>
</dbReference>
<proteinExistence type="predicted"/>
<gene>
    <name evidence="1" type="ORF">MRATA1EN1_LOCUS24651</name>
</gene>
<name>A0ABN8ZPI6_RANTA</name>
<accession>A0ABN8ZPI6</accession>